<feature type="chain" id="PRO_5014746951" evidence="1">
    <location>
        <begin position="29"/>
        <end position="109"/>
    </location>
</feature>
<reference evidence="2" key="1">
    <citation type="submission" date="2018-01" db="EMBL/GenBank/DDBJ databases">
        <title>An insight into the sialome of Amazonian anophelines.</title>
        <authorList>
            <person name="Ribeiro J.M."/>
            <person name="Scarpassa V."/>
            <person name="Calvo E."/>
        </authorList>
    </citation>
    <scope>NUCLEOTIDE SEQUENCE</scope>
</reference>
<protein>
    <submittedName>
        <fullName evidence="2">Putative secreted protein</fullName>
    </submittedName>
</protein>
<dbReference type="EMBL" id="GGFL01012686">
    <property type="protein sequence ID" value="MBW76864.1"/>
    <property type="molecule type" value="Transcribed_RNA"/>
</dbReference>
<name>A0A2M4DH09_ANODA</name>
<sequence length="109" mass="11592">MPTPTKPSSIPAMLPRMLMLRLARVALGFSVCCCCYQSGSSHHPCLTKPAPRTNLAHSSARVASVSMLNIHFYGSTVHSGTHCNQVSAYVRSTTIATTPPALATPSITH</sequence>
<proteinExistence type="predicted"/>
<dbReference type="AlphaFoldDB" id="A0A2M4DH09"/>
<keyword evidence="1" id="KW-0732">Signal</keyword>
<accession>A0A2M4DH09</accession>
<evidence type="ECO:0000256" key="1">
    <source>
        <dbReference type="SAM" id="SignalP"/>
    </source>
</evidence>
<evidence type="ECO:0000313" key="2">
    <source>
        <dbReference type="EMBL" id="MBW76864.1"/>
    </source>
</evidence>
<feature type="signal peptide" evidence="1">
    <location>
        <begin position="1"/>
        <end position="28"/>
    </location>
</feature>
<organism evidence="2">
    <name type="scientific">Anopheles darlingi</name>
    <name type="common">Mosquito</name>
    <dbReference type="NCBI Taxonomy" id="43151"/>
    <lineage>
        <taxon>Eukaryota</taxon>
        <taxon>Metazoa</taxon>
        <taxon>Ecdysozoa</taxon>
        <taxon>Arthropoda</taxon>
        <taxon>Hexapoda</taxon>
        <taxon>Insecta</taxon>
        <taxon>Pterygota</taxon>
        <taxon>Neoptera</taxon>
        <taxon>Endopterygota</taxon>
        <taxon>Diptera</taxon>
        <taxon>Nematocera</taxon>
        <taxon>Culicoidea</taxon>
        <taxon>Culicidae</taxon>
        <taxon>Anophelinae</taxon>
        <taxon>Anopheles</taxon>
    </lineage>
</organism>